<evidence type="ECO:0000256" key="10">
    <source>
        <dbReference type="ARBA" id="ARBA00046738"/>
    </source>
</evidence>
<evidence type="ECO:0000256" key="8">
    <source>
        <dbReference type="ARBA" id="ARBA00023093"/>
    </source>
</evidence>
<keyword evidence="2" id="KW-0597">Phosphoprotein</keyword>
<proteinExistence type="inferred from homology"/>
<keyword evidence="8" id="KW-1232">Capsid decoration protein</keyword>
<sequence>MITHFLVNIMQPTRKLMQMQATEKQEWPKAFKKVLGLTFNSDFTNQPKGNRFSTILETFVPSRKNPTYEKILSLVDALIKAKAIRADEGGEMFNALLERVSKYNSINLQSNLDYLVTDVKEALAKKERIKSGQFLGSLIALNSFLSTLPATVSKGQDSYLAFISSLKVLVSEVPQTDVYQAGPNFYLQTSRNGSHTVNLTKAFENLKSLWGVKAPTTSSTSITSLLTPNTRLLLLLVAPFTNSTTIPRDTYIGHLLTLYRDTIGQANMNETTFNEITQISEAIGNENISNLQSTLNFLLTNKKSNLPSDFSLTAEEERILRFVQQSVSLYLQQGFDATDALDQTVANFEPSFYSKNRSFINKLMDYLHRAASMYPNYFTNAVLNPKWLPPEGFYTGDFDFPEVSDGLLWNDFDSSYFGQEQNQKLLSEDSRQGEASSSRDHATVSRSSPYSSTFSLPGATADPQINSVDYYSLLNNSNDKNIEKEMESITEKFARWKTYAQERKEMQEKFNGSGGRFFSVIGNNSCW</sequence>
<evidence type="ECO:0000256" key="7">
    <source>
        <dbReference type="ARBA" id="ARBA00022921"/>
    </source>
</evidence>
<evidence type="ECO:0000256" key="4">
    <source>
        <dbReference type="ARBA" id="ARBA00022562"/>
    </source>
</evidence>
<dbReference type="EMBL" id="KT698852">
    <property type="protein sequence ID" value="AMB43025.1"/>
    <property type="molecule type" value="Genomic_DNA"/>
</dbReference>
<keyword evidence="6" id="KW-0946">Virion</keyword>
<keyword evidence="4" id="KW-1048">Host nucleus</keyword>
<evidence type="ECO:0000256" key="9">
    <source>
        <dbReference type="ARBA" id="ARBA00023219"/>
    </source>
</evidence>
<keyword evidence="9" id="KW-0231">Viral genome packaging</keyword>
<evidence type="ECO:0000256" key="3">
    <source>
        <dbReference type="ARBA" id="ARBA00022561"/>
    </source>
</evidence>
<evidence type="ECO:0000256" key="5">
    <source>
        <dbReference type="ARBA" id="ARBA00022612"/>
    </source>
</evidence>
<reference evidence="12 13" key="1">
    <citation type="submission" date="2015-08" db="EMBL/GenBank/DDBJ databases">
        <title>Isolation and characterization of novel bat adenoviruses with diverse genome sizes, low GC contents or extremely long E3 ORFs.</title>
        <authorList>
            <person name="Tan B."/>
            <person name="Yang X.-L."/>
            <person name="Ge X.-Y."/>
            <person name="Peng C."/>
            <person name="Zhang Y.-Z."/>
            <person name="Zhang L.-B."/>
            <person name="Shi Z.-L."/>
        </authorList>
    </citation>
    <scope>NUCLEOTIDE SEQUENCE [LARGE SCALE GENOMIC DNA]</scope>
    <source>
        <strain evidence="12">WIV13</strain>
    </source>
</reference>
<comment type="subunit">
    <text evidence="10">Interacts with hexon proteins; this interaction tethers the peripentonal hexons to hexons situated in the facet. Interacts with the penton protein (via N-terminus). Interacts with packaging protein 3; this interaction is required to promote correct genome packaging.</text>
</comment>
<comment type="similarity">
    <text evidence="1">Belongs to the adenoviridae hexon-linking protein IIIa family.</text>
</comment>
<evidence type="ECO:0000256" key="2">
    <source>
        <dbReference type="ARBA" id="ARBA00022553"/>
    </source>
</evidence>
<feature type="region of interest" description="Disordered" evidence="11">
    <location>
        <begin position="424"/>
        <end position="455"/>
    </location>
</feature>
<keyword evidence="13" id="KW-1185">Reference proteome</keyword>
<protein>
    <submittedName>
        <fullName evidence="12">PIIIa</fullName>
    </submittedName>
</protein>
<keyword evidence="3" id="KW-0167">Capsid protein</keyword>
<name>A0A1B0UHY6_9ADEN</name>
<keyword evidence="5" id="KW-1188">Viral release from host cell</keyword>
<dbReference type="GO" id="GO:0098021">
    <property type="term" value="C:viral capsid, decoration"/>
    <property type="evidence" value="ECO:0007669"/>
    <property type="project" value="UniProtKB-KW"/>
</dbReference>
<feature type="compositionally biased region" description="Basic and acidic residues" evidence="11">
    <location>
        <begin position="426"/>
        <end position="443"/>
    </location>
</feature>
<evidence type="ECO:0000256" key="6">
    <source>
        <dbReference type="ARBA" id="ARBA00022844"/>
    </source>
</evidence>
<evidence type="ECO:0000313" key="12">
    <source>
        <dbReference type="EMBL" id="AMB43025.1"/>
    </source>
</evidence>
<dbReference type="Pfam" id="PF02455">
    <property type="entry name" value="Hex_IIIa"/>
    <property type="match status" value="1"/>
</dbReference>
<evidence type="ECO:0000256" key="11">
    <source>
        <dbReference type="SAM" id="MobiDB-lite"/>
    </source>
</evidence>
<organism evidence="12 13">
    <name type="scientific">Bat mastadenovirus WIV13</name>
    <dbReference type="NCBI Taxonomy" id="1788435"/>
    <lineage>
        <taxon>Viruses</taxon>
        <taxon>Varidnaviria</taxon>
        <taxon>Bamfordvirae</taxon>
        <taxon>Preplasmiviricota</taxon>
        <taxon>Polisuviricotina</taxon>
        <taxon>Pharingeaviricetes</taxon>
        <taxon>Rowavirales</taxon>
        <taxon>Adenoviridae</taxon>
        <taxon>Mastadenovirus</taxon>
        <taxon>Mastadenovirus humile</taxon>
        <taxon>Bat mastadenovirus E</taxon>
    </lineage>
</organism>
<dbReference type="RefSeq" id="YP_009272925.1">
    <property type="nucleotide sequence ID" value="NC_030874.1"/>
</dbReference>
<keyword evidence="7" id="KW-0426">Late protein</keyword>
<dbReference type="Proteomes" id="UP000108481">
    <property type="component" value="Segment"/>
</dbReference>
<feature type="compositionally biased region" description="Polar residues" evidence="11">
    <location>
        <begin position="444"/>
        <end position="455"/>
    </location>
</feature>
<dbReference type="KEGG" id="vg:28715670"/>
<dbReference type="OrthoDB" id="1411at10239"/>
<dbReference type="GeneID" id="28715670"/>
<dbReference type="InterPro" id="IPR043053">
    <property type="entry name" value="Hex_IIIa_N"/>
</dbReference>
<dbReference type="Gene3D" id="1.20.120.1500">
    <property type="entry name" value="Pre-hexon-linking protein IIIa"/>
    <property type="match status" value="1"/>
</dbReference>
<evidence type="ECO:0000313" key="13">
    <source>
        <dbReference type="Proteomes" id="UP000108481"/>
    </source>
</evidence>
<dbReference type="InterPro" id="IPR003479">
    <property type="entry name" value="Hex_IIIa"/>
</dbReference>
<evidence type="ECO:0000256" key="1">
    <source>
        <dbReference type="ARBA" id="ARBA00010762"/>
    </source>
</evidence>
<accession>A0A1B0UHY6</accession>